<organism evidence="5 6">
    <name type="scientific">Dactylosporangium darangshiense</name>
    <dbReference type="NCBI Taxonomy" id="579108"/>
    <lineage>
        <taxon>Bacteria</taxon>
        <taxon>Bacillati</taxon>
        <taxon>Actinomycetota</taxon>
        <taxon>Actinomycetes</taxon>
        <taxon>Micromonosporales</taxon>
        <taxon>Micromonosporaceae</taxon>
        <taxon>Dactylosporangium</taxon>
    </lineage>
</organism>
<dbReference type="SUPFAM" id="SSF53686">
    <property type="entry name" value="Tryptophan synthase beta subunit-like PLP-dependent enzymes"/>
    <property type="match status" value="1"/>
</dbReference>
<evidence type="ECO:0000256" key="2">
    <source>
        <dbReference type="ARBA" id="ARBA00022898"/>
    </source>
</evidence>
<dbReference type="PANTHER" id="PTHR48078">
    <property type="entry name" value="THREONINE DEHYDRATASE, MITOCHONDRIAL-RELATED"/>
    <property type="match status" value="1"/>
</dbReference>
<dbReference type="PANTHER" id="PTHR48078:SF6">
    <property type="entry name" value="L-THREONINE DEHYDRATASE CATABOLIC TDCB"/>
    <property type="match status" value="1"/>
</dbReference>
<proteinExistence type="predicted"/>
<keyword evidence="6" id="KW-1185">Reference proteome</keyword>
<dbReference type="RefSeq" id="WP_345130022.1">
    <property type="nucleotide sequence ID" value="NZ_BAABAT010000014.1"/>
</dbReference>
<accession>A0ABP8DD18</accession>
<gene>
    <name evidence="5" type="primary">thrC_3</name>
    <name evidence="5" type="ORF">GCM10022255_052050</name>
</gene>
<evidence type="ECO:0000259" key="4">
    <source>
        <dbReference type="Pfam" id="PF00291"/>
    </source>
</evidence>
<dbReference type="EMBL" id="BAABAT010000014">
    <property type="protein sequence ID" value="GAA4253005.1"/>
    <property type="molecule type" value="Genomic_DNA"/>
</dbReference>
<dbReference type="InterPro" id="IPR036052">
    <property type="entry name" value="TrpB-like_PALP_sf"/>
</dbReference>
<dbReference type="Gene3D" id="3.40.50.1100">
    <property type="match status" value="2"/>
</dbReference>
<name>A0ABP8DD18_9ACTN</name>
<comment type="cofactor">
    <cofactor evidence="1">
        <name>pyridoxal 5'-phosphate</name>
        <dbReference type="ChEBI" id="CHEBI:597326"/>
    </cofactor>
</comment>
<reference evidence="6" key="1">
    <citation type="journal article" date="2019" name="Int. J. Syst. Evol. Microbiol.">
        <title>The Global Catalogue of Microorganisms (GCM) 10K type strain sequencing project: providing services to taxonomists for standard genome sequencing and annotation.</title>
        <authorList>
            <consortium name="The Broad Institute Genomics Platform"/>
            <consortium name="The Broad Institute Genome Sequencing Center for Infectious Disease"/>
            <person name="Wu L."/>
            <person name="Ma J."/>
        </authorList>
    </citation>
    <scope>NUCLEOTIDE SEQUENCE [LARGE SCALE GENOMIC DNA]</scope>
    <source>
        <strain evidence="6">JCM 17441</strain>
    </source>
</reference>
<protein>
    <submittedName>
        <fullName evidence="5">Threonine synthase</fullName>
    </submittedName>
</protein>
<feature type="domain" description="Tryptophan synthase beta chain-like PALP" evidence="4">
    <location>
        <begin position="73"/>
        <end position="372"/>
    </location>
</feature>
<evidence type="ECO:0000313" key="5">
    <source>
        <dbReference type="EMBL" id="GAA4253005.1"/>
    </source>
</evidence>
<dbReference type="InterPro" id="IPR001926">
    <property type="entry name" value="TrpB-like_PALP"/>
</dbReference>
<dbReference type="Proteomes" id="UP001500620">
    <property type="component" value="Unassembled WGS sequence"/>
</dbReference>
<keyword evidence="3" id="KW-0456">Lyase</keyword>
<evidence type="ECO:0000313" key="6">
    <source>
        <dbReference type="Proteomes" id="UP001500620"/>
    </source>
</evidence>
<keyword evidence="2" id="KW-0663">Pyridoxal phosphate</keyword>
<evidence type="ECO:0000256" key="3">
    <source>
        <dbReference type="ARBA" id="ARBA00023239"/>
    </source>
</evidence>
<sequence length="409" mass="42376">MTYTGVLQCRRCGTERPDTDPYAPCAPCLAEGVHANPFPVYRLTGADWHRDPARPGVFGWQHLLPLRPGTAPVSLGEGGTPLLPLTRTASRLGLQRLYLKDESRNPTWSYKDRLIAVAVARAVQDGAETVAVASTGNHGAAAAAYAGAAGLRCVVLTLESVPLTMKVLMQSYGAHVVALRQAPDRWKVLAEGVRARGWVPLSGYLSPPAGSNPFGVDGYKTIAYEIVASLGTAPDVLVAPAAYGDGLAGIRRGFEDLVELGVVPRVPRLVAAEPFGPYADALTHGFRPGATVPAGPTVAFSVGTPVATYQGYAALSGGAAATATDEEIMASQLRLAREEGVYLEASSVLPVAVLGKLVAGGTVGPDDTVVLLGTSTGLKDIGATAALLPAVPVIEPSLESLDATLRQGS</sequence>
<dbReference type="Pfam" id="PF00291">
    <property type="entry name" value="PALP"/>
    <property type="match status" value="1"/>
</dbReference>
<evidence type="ECO:0000256" key="1">
    <source>
        <dbReference type="ARBA" id="ARBA00001933"/>
    </source>
</evidence>
<dbReference type="InterPro" id="IPR050147">
    <property type="entry name" value="Ser/Thr_Dehydratase"/>
</dbReference>
<comment type="caution">
    <text evidence="5">The sequence shown here is derived from an EMBL/GenBank/DDBJ whole genome shotgun (WGS) entry which is preliminary data.</text>
</comment>